<protein>
    <submittedName>
        <fullName evidence="1">Uncharacterized protein</fullName>
    </submittedName>
</protein>
<organism evidence="1 2">
    <name type="scientific">Paenibacillus polygoni</name>
    <dbReference type="NCBI Taxonomy" id="3050112"/>
    <lineage>
        <taxon>Bacteria</taxon>
        <taxon>Bacillati</taxon>
        <taxon>Bacillota</taxon>
        <taxon>Bacilli</taxon>
        <taxon>Bacillales</taxon>
        <taxon>Paenibacillaceae</taxon>
        <taxon>Paenibacillus</taxon>
    </lineage>
</organism>
<evidence type="ECO:0000313" key="2">
    <source>
        <dbReference type="Proteomes" id="UP001236415"/>
    </source>
</evidence>
<keyword evidence="2" id="KW-1185">Reference proteome</keyword>
<proteinExistence type="predicted"/>
<name>A0ABY8XCF7_9BACL</name>
<accession>A0ABY8XCF7</accession>
<gene>
    <name evidence="1" type="ORF">QPK24_11665</name>
</gene>
<reference evidence="1 2" key="1">
    <citation type="submission" date="2023-06" db="EMBL/GenBank/DDBJ databases">
        <title>Paenibacillus polygonum sp. nov., an endophytic bacterium, isolated from Polygonum lapathifolium L. in Nanji Wetland National Nature Reserve, South of Poyang Lake, Jiangxi Province, China.</title>
        <authorList>
            <person name="Yu Z."/>
        </authorList>
    </citation>
    <scope>NUCLEOTIDE SEQUENCE [LARGE SCALE GENOMIC DNA]</scope>
    <source>
        <strain evidence="1 2">C31</strain>
    </source>
</reference>
<evidence type="ECO:0000313" key="1">
    <source>
        <dbReference type="EMBL" id="WIV21281.1"/>
    </source>
</evidence>
<dbReference type="Proteomes" id="UP001236415">
    <property type="component" value="Chromosome"/>
</dbReference>
<sequence length="283" mass="32194">MMNTLIIANQNLGNKEQIEHYIGKVIALFSKGNDFMVSSENCSNEKELAGWVRIHNHNNEAPLIYSPKREGQMLCMVLELFEHLEIPIIIRWSAKHGRGDADSSSLIDNMMDKLGILTQSEYEDQNSYLLEEGTVNYEIIEQESREVLATGTSWSNTGVAAWQFDIRSIGEFCISNQEKYLAIHRPHNVLILSELEFLPASRLLAAELRDAGFGARIKQVSAVSEDNEHVMFLSDSEPRFFIIPGERRQTIGESCVLLKDRLEQTLLKVKMDQAIHLMTQILL</sequence>
<dbReference type="EMBL" id="CP127162">
    <property type="protein sequence ID" value="WIV21281.1"/>
    <property type="molecule type" value="Genomic_DNA"/>
</dbReference>
<dbReference type="RefSeq" id="WP_285748885.1">
    <property type="nucleotide sequence ID" value="NZ_CP127162.1"/>
</dbReference>